<protein>
    <submittedName>
        <fullName evidence="3">Alcohol dehydrogenase</fullName>
    </submittedName>
</protein>
<evidence type="ECO:0000256" key="1">
    <source>
        <dbReference type="ARBA" id="ARBA00023002"/>
    </source>
</evidence>
<dbReference type="InterPro" id="IPR050129">
    <property type="entry name" value="Zn_alcohol_dh"/>
</dbReference>
<sequence length="324" mass="35782">MKAAVFHGDRRITIADVAPPVARPGEALLRVRRTALCGSDTKLWIKGASFTPGHEIFGVVQQPGHPLDGRRCLVYIPVHCGHCDSCLRGDTQMCLNESVLVGWNRPGGYAEYLAVPDRCLLPVPDDIEDDLAPLLLDTIGTAAHGIRFVQPLAPPAEAGPVLVTGAGPVGMGALIALQNMGYRQVYVSDPKEERLRLAESFGALRRPMGDESMRFKLIVECSGAHAARSRGMEIVLPRGVLILIGENDNPWPVQENKAIRRKDFYMVRTFYFPVSDFPLNVELLRKEKARYRQLVDAQFGIERLPDMFGRFVAGELVKPLLSFA</sequence>
<proteinExistence type="predicted"/>
<dbReference type="InterPro" id="IPR036291">
    <property type="entry name" value="NAD(P)-bd_dom_sf"/>
</dbReference>
<dbReference type="Pfam" id="PF08240">
    <property type="entry name" value="ADH_N"/>
    <property type="match status" value="1"/>
</dbReference>
<dbReference type="SUPFAM" id="SSF51735">
    <property type="entry name" value="NAD(P)-binding Rossmann-fold domains"/>
    <property type="match status" value="1"/>
</dbReference>
<dbReference type="Proteomes" id="UP000194139">
    <property type="component" value="Chromosome"/>
</dbReference>
<dbReference type="SUPFAM" id="SSF50129">
    <property type="entry name" value="GroES-like"/>
    <property type="match status" value="1"/>
</dbReference>
<keyword evidence="4" id="KW-1185">Reference proteome</keyword>
<name>A0A1W6Z2F2_9BORD</name>
<dbReference type="Gene3D" id="3.90.180.10">
    <property type="entry name" value="Medium-chain alcohol dehydrogenases, catalytic domain"/>
    <property type="match status" value="1"/>
</dbReference>
<dbReference type="PANTHER" id="PTHR43401:SF2">
    <property type="entry name" value="L-THREONINE 3-DEHYDROGENASE"/>
    <property type="match status" value="1"/>
</dbReference>
<gene>
    <name evidence="3" type="ORF">CAL13_16025</name>
</gene>
<accession>A0A1W6Z2F2</accession>
<dbReference type="GO" id="GO:0016491">
    <property type="term" value="F:oxidoreductase activity"/>
    <property type="evidence" value="ECO:0007669"/>
    <property type="project" value="UniProtKB-KW"/>
</dbReference>
<evidence type="ECO:0000313" key="4">
    <source>
        <dbReference type="Proteomes" id="UP000194139"/>
    </source>
</evidence>
<dbReference type="AlphaFoldDB" id="A0A1W6Z2F2"/>
<dbReference type="Gene3D" id="3.40.50.720">
    <property type="entry name" value="NAD(P)-binding Rossmann-like Domain"/>
    <property type="match status" value="1"/>
</dbReference>
<keyword evidence="1" id="KW-0560">Oxidoreductase</keyword>
<feature type="domain" description="Alcohol dehydrogenase-like N-terminal" evidence="2">
    <location>
        <begin position="24"/>
        <end position="125"/>
    </location>
</feature>
<organism evidence="3 4">
    <name type="scientific">Bordetella genomosp. 9</name>
    <dbReference type="NCBI Taxonomy" id="1416803"/>
    <lineage>
        <taxon>Bacteria</taxon>
        <taxon>Pseudomonadati</taxon>
        <taxon>Pseudomonadota</taxon>
        <taxon>Betaproteobacteria</taxon>
        <taxon>Burkholderiales</taxon>
        <taxon>Alcaligenaceae</taxon>
        <taxon>Bordetella</taxon>
    </lineage>
</organism>
<evidence type="ECO:0000313" key="3">
    <source>
        <dbReference type="EMBL" id="ARP87545.1"/>
    </source>
</evidence>
<dbReference type="InterPro" id="IPR013154">
    <property type="entry name" value="ADH-like_N"/>
</dbReference>
<reference evidence="3 4" key="1">
    <citation type="submission" date="2017-05" db="EMBL/GenBank/DDBJ databases">
        <title>Complete and WGS of Bordetella genogroups.</title>
        <authorList>
            <person name="Spilker T."/>
            <person name="LiPuma J."/>
        </authorList>
    </citation>
    <scope>NUCLEOTIDE SEQUENCE [LARGE SCALE GENOMIC DNA]</scope>
    <source>
        <strain evidence="3 4">AU17164</strain>
    </source>
</reference>
<evidence type="ECO:0000259" key="2">
    <source>
        <dbReference type="Pfam" id="PF08240"/>
    </source>
</evidence>
<dbReference type="InterPro" id="IPR011032">
    <property type="entry name" value="GroES-like_sf"/>
</dbReference>
<dbReference type="EMBL" id="CP021109">
    <property type="protein sequence ID" value="ARP87545.1"/>
    <property type="molecule type" value="Genomic_DNA"/>
</dbReference>
<dbReference type="RefSeq" id="WP_086072934.1">
    <property type="nucleotide sequence ID" value="NZ_CP021109.1"/>
</dbReference>
<dbReference type="PANTHER" id="PTHR43401">
    <property type="entry name" value="L-THREONINE 3-DEHYDROGENASE"/>
    <property type="match status" value="1"/>
</dbReference>